<dbReference type="STRING" id="1798377.A2872_01760"/>
<organism evidence="1 2">
    <name type="scientific">Candidatus Gottesmanbacteria bacterium RIFCSPHIGHO2_01_FULL_42_12</name>
    <dbReference type="NCBI Taxonomy" id="1798377"/>
    <lineage>
        <taxon>Bacteria</taxon>
        <taxon>Candidatus Gottesmaniibacteriota</taxon>
    </lineage>
</organism>
<reference evidence="1 2" key="1">
    <citation type="journal article" date="2016" name="Nat. Commun.">
        <title>Thousands of microbial genomes shed light on interconnected biogeochemical processes in an aquifer system.</title>
        <authorList>
            <person name="Anantharaman K."/>
            <person name="Brown C.T."/>
            <person name="Hug L.A."/>
            <person name="Sharon I."/>
            <person name="Castelle C.J."/>
            <person name="Probst A.J."/>
            <person name="Thomas B.C."/>
            <person name="Singh A."/>
            <person name="Wilkins M.J."/>
            <person name="Karaoz U."/>
            <person name="Brodie E.L."/>
            <person name="Williams K.H."/>
            <person name="Hubbard S.S."/>
            <person name="Banfield J.F."/>
        </authorList>
    </citation>
    <scope>NUCLEOTIDE SEQUENCE [LARGE SCALE GENOMIC DNA]</scope>
</reference>
<dbReference type="Gene3D" id="3.90.870.10">
    <property type="entry name" value="DHBP synthase"/>
    <property type="match status" value="1"/>
</dbReference>
<name>A0A1F5Z5F6_9BACT</name>
<accession>A0A1F5Z5F6</accession>
<comment type="caution">
    <text evidence="1">The sequence shown here is derived from an EMBL/GenBank/DDBJ whole genome shotgun (WGS) entry which is preliminary data.</text>
</comment>
<gene>
    <name evidence="1" type="ORF">A2872_01760</name>
</gene>
<dbReference type="AlphaFoldDB" id="A0A1F5Z5F6"/>
<proteinExistence type="predicted"/>
<evidence type="ECO:0008006" key="3">
    <source>
        <dbReference type="Google" id="ProtNLM"/>
    </source>
</evidence>
<dbReference type="EMBL" id="MFJG01000003">
    <property type="protein sequence ID" value="OGG07666.1"/>
    <property type="molecule type" value="Genomic_DNA"/>
</dbReference>
<evidence type="ECO:0000313" key="1">
    <source>
        <dbReference type="EMBL" id="OGG07666.1"/>
    </source>
</evidence>
<evidence type="ECO:0000313" key="2">
    <source>
        <dbReference type="Proteomes" id="UP000178681"/>
    </source>
</evidence>
<protein>
    <recommendedName>
        <fullName evidence="3">YrdC-like domain-containing protein</fullName>
    </recommendedName>
</protein>
<sequence>MTGSVHNRQDIIKAAKLLKRGEAITFYNRGVWALIGDGRSNKFNDRVAAIKGAERNNVPIASFMAAERVSRLIDFEKIHPNFHQVLKDHKKMSSWFGSLCFLRLPVKKSAVKGFPVNMLSWLDESTPVFQNWDPTGHKPAEDIVLAMSEIGIKYHAITSLNAHGVPEIISEEEAVAFAKNRDIALVLTDPLNNKKTAGGYTIFSMVNETRLLRHGNIPVEYFKSHFGELLITEGAKLSNHTHNPFPEELLVEKTPEKIRENLLKYLNGK</sequence>
<dbReference type="Proteomes" id="UP000178681">
    <property type="component" value="Unassembled WGS sequence"/>
</dbReference>